<accession>A0AAD3CDW7</accession>
<dbReference type="GO" id="GO:0005524">
    <property type="term" value="F:ATP binding"/>
    <property type="evidence" value="ECO:0007669"/>
    <property type="project" value="UniProtKB-UniRule"/>
</dbReference>
<feature type="compositionally biased region" description="Polar residues" evidence="7">
    <location>
        <begin position="162"/>
        <end position="194"/>
    </location>
</feature>
<evidence type="ECO:0000256" key="2">
    <source>
        <dbReference type="ARBA" id="ARBA00022840"/>
    </source>
</evidence>
<dbReference type="PRINTS" id="PR00193">
    <property type="entry name" value="MYOSINHEAVY"/>
</dbReference>
<dbReference type="GO" id="GO:0000146">
    <property type="term" value="F:microfilament motor activity"/>
    <property type="evidence" value="ECO:0007669"/>
    <property type="project" value="TreeGrafter"/>
</dbReference>
<feature type="compositionally biased region" description="Low complexity" evidence="7">
    <location>
        <begin position="1327"/>
        <end position="1343"/>
    </location>
</feature>
<dbReference type="PANTHER" id="PTHR13140">
    <property type="entry name" value="MYOSIN"/>
    <property type="match status" value="1"/>
</dbReference>
<dbReference type="Gene3D" id="3.40.850.10">
    <property type="entry name" value="Kinesin motor domain"/>
    <property type="match status" value="1"/>
</dbReference>
<evidence type="ECO:0000256" key="4">
    <source>
        <dbReference type="ARBA" id="ARBA00023175"/>
    </source>
</evidence>
<feature type="compositionally biased region" description="Low complexity" evidence="7">
    <location>
        <begin position="26"/>
        <end position="55"/>
    </location>
</feature>
<feature type="domain" description="Myosin motor" evidence="8">
    <location>
        <begin position="589"/>
        <end position="1443"/>
    </location>
</feature>
<protein>
    <submittedName>
        <fullName evidence="9">Myosin head-domain-containing protein</fullName>
    </submittedName>
</protein>
<dbReference type="PROSITE" id="PS50096">
    <property type="entry name" value="IQ"/>
    <property type="match status" value="1"/>
</dbReference>
<proteinExistence type="inferred from homology"/>
<evidence type="ECO:0000256" key="5">
    <source>
        <dbReference type="ARBA" id="ARBA00023203"/>
    </source>
</evidence>
<name>A0AAD3CDW7_9STRA</name>
<dbReference type="GO" id="GO:0051015">
    <property type="term" value="F:actin filament binding"/>
    <property type="evidence" value="ECO:0007669"/>
    <property type="project" value="TreeGrafter"/>
</dbReference>
<feature type="compositionally biased region" description="Polar residues" evidence="7">
    <location>
        <begin position="1"/>
        <end position="13"/>
    </location>
</feature>
<keyword evidence="10" id="KW-1185">Reference proteome</keyword>
<feature type="region of interest" description="Disordered" evidence="7">
    <location>
        <begin position="1"/>
        <end position="245"/>
    </location>
</feature>
<feature type="region of interest" description="Actin-binding" evidence="6">
    <location>
        <begin position="1230"/>
        <end position="1252"/>
    </location>
</feature>
<feature type="region of interest" description="Disordered" evidence="7">
    <location>
        <begin position="436"/>
        <end position="455"/>
    </location>
</feature>
<comment type="caution">
    <text evidence="9">The sequence shown here is derived from an EMBL/GenBank/DDBJ whole genome shotgun (WGS) entry which is preliminary data.</text>
</comment>
<evidence type="ECO:0000313" key="9">
    <source>
        <dbReference type="EMBL" id="GFH43783.1"/>
    </source>
</evidence>
<feature type="compositionally biased region" description="Low complexity" evidence="7">
    <location>
        <begin position="195"/>
        <end position="210"/>
    </location>
</feature>
<gene>
    <name evidence="9" type="ORF">CTEN210_00256</name>
</gene>
<dbReference type="Pfam" id="PF00063">
    <property type="entry name" value="Myosin_head"/>
    <property type="match status" value="1"/>
</dbReference>
<feature type="region of interest" description="Disordered" evidence="7">
    <location>
        <begin position="570"/>
        <end position="595"/>
    </location>
</feature>
<dbReference type="CDD" id="cd00124">
    <property type="entry name" value="MYSc"/>
    <property type="match status" value="1"/>
</dbReference>
<feature type="compositionally biased region" description="Low complexity" evidence="7">
    <location>
        <begin position="437"/>
        <end position="451"/>
    </location>
</feature>
<keyword evidence="3 6" id="KW-0518">Myosin</keyword>
<evidence type="ECO:0000313" key="10">
    <source>
        <dbReference type="Proteomes" id="UP001054902"/>
    </source>
</evidence>
<dbReference type="PANTHER" id="PTHR13140:SF845">
    <property type="entry name" value="MYOSIN-LIKE PROTEIN"/>
    <property type="match status" value="1"/>
</dbReference>
<feature type="compositionally biased region" description="Low complexity" evidence="7">
    <location>
        <begin position="1389"/>
        <end position="1401"/>
    </location>
</feature>
<dbReference type="InterPro" id="IPR027417">
    <property type="entry name" value="P-loop_NTPase"/>
</dbReference>
<feature type="region of interest" description="Disordered" evidence="7">
    <location>
        <begin position="1327"/>
        <end position="1358"/>
    </location>
</feature>
<dbReference type="GO" id="GO:0016020">
    <property type="term" value="C:membrane"/>
    <property type="evidence" value="ECO:0007669"/>
    <property type="project" value="TreeGrafter"/>
</dbReference>
<dbReference type="GO" id="GO:0007015">
    <property type="term" value="P:actin filament organization"/>
    <property type="evidence" value="ECO:0007669"/>
    <property type="project" value="TreeGrafter"/>
</dbReference>
<sequence length="1560" mass="173991">MRRSYQNSSSRNGVDSFVPPQEIVITSPSNNSSSSSPRNSSGNSSTSNSRRSPTSFLNNYTAAATGAPMRDHDRRFGVSANNLQSFRRDNRMPGSASTNSNTSNHKREEPKNFLQEAKMKLRRSPSPPRNRFKNSSTNTTAVPSNSTSPNENVVKSSLHHLMQTQSSRSSSLHQKQHGSSHSVSSFPNANQETPTRNVVSNTTSSSNVRSMTKSWGSKSNLNSGNYAGGTMSNSHSSSSLQQNTVPSWKKNVIAKEDDKNLNAPVSPVQKKSIKNSAFHAFQSNAASNTTTSKAVPKYTSTMAKTTSKKKASPKKQKEVVEHTNTGDQSNVWVKHSLVYSILNPKPTYGSQSSTVSEPAPMTPQRKPSFNRSYSTTGYATPSTPSFVPMNSTAKKLFQKRNDDASMNSGNGNEQQTMTAKWGWVKALLLNHDDFTKTSSNASSSSSRTSASVEDTSIPAWKRKLKSTSAPPKPDFDLPADCVKSTSSISSSSTTSKTPSMVSLKIIDQESDYYGKTVDIPIEKLQSSNSTNIFGEELVMANTWPNFTVLPEATAPKQDLKTPVSKWSTFGNSSKTFEEEKKEDAEDDSNIPSDLTNLTHLHEPAVVFCLRNRYAMNEIYTSTGPILLALNPFKEVRGVYSDELMKQYCVYGQGVASANRKKSLEKLPPHVYAVADNAYRAMMRALDDHRGDVNGDMSGIVDQSILVSGESGAGKTVTTKIIMKYLAALSKRSGAKKTEKKKPLKSIWTGVPQNFASPSDDGTNVASPNTIRGRNIEQQVLESNPILESFGNARTIRNDNSSRFGKFIEIKFTSTGRLVGASIDSYLLEKVRLIKQADGERNYHIFYELLAGANGSERKELLLGRLSPPDFVMTASASDTYKRRDNVRDDSTFESLRKAMVTMGFDMSQQRDILQIVSALLHLSNITFDEDSSGCKLNGRNVSLEPALKLLGVSDKALEQALCCVNIEAGGERVVKRLFHNQSIKAKEALIKSTYGALFSYLVKRINNCINGGISESEDGSEDKKLQPAAFIGVLDIFGFESFEKNSFEQLCINYCNESLQQQFNKFVFKLEQAEYESEGIQWNFISFPDNQNVLDFIDKKRSGILSILDEQSFLTQCTDSSFAQLVYQKCGGGRSGQTNPFSASSRQMANGKFSIHHYAGPVEYDTNGFLEKNKDELPKEIDDLLHSSNNEFLRSLTNEMSNTESEDDKPSFSKSSLKRITVGGQFSVQLQLLRKRIDATSPHYIRCLKPNDKLEPDNFDSAIIADQLRCAGILEAVRVSRVGYPQRYLHARFVQRYQCLAMKELQLRRKDASTSFSSPVGFGFNGGFVPKNNTRSNRSMNSSPKRGRSYQQREEKRLSSDQECKILVSCIARELMTDKQDDNEDMYNSKSSKWSSPSKSSRYAPMISKKKQELDLLAIGIQMGKTKVFLRQHAFEALEVLRRKIQNEAATVLNSVFRMYMKRRRYTVIRNEYRARVAQRSRMIAEGGVVGSHEEFYLDAVNASFESAKQFDFKAGDKKISLHREEEYRSCKDFKWIMVDNRWMKNGEDEEGSDNEEINN</sequence>
<dbReference type="Proteomes" id="UP001054902">
    <property type="component" value="Unassembled WGS sequence"/>
</dbReference>
<dbReference type="GO" id="GO:0005737">
    <property type="term" value="C:cytoplasm"/>
    <property type="evidence" value="ECO:0007669"/>
    <property type="project" value="TreeGrafter"/>
</dbReference>
<dbReference type="InterPro" id="IPR001609">
    <property type="entry name" value="Myosin_head_motor_dom-like"/>
</dbReference>
<feature type="compositionally biased region" description="Polar residues" evidence="7">
    <location>
        <begin position="133"/>
        <end position="155"/>
    </location>
</feature>
<keyword evidence="1 6" id="KW-0547">Nucleotide-binding</keyword>
<feature type="binding site" evidence="6">
    <location>
        <begin position="708"/>
        <end position="715"/>
    </location>
    <ligand>
        <name>ATP</name>
        <dbReference type="ChEBI" id="CHEBI:30616"/>
    </ligand>
</feature>
<feature type="region of interest" description="Disordered" evidence="7">
    <location>
        <begin position="301"/>
        <end position="323"/>
    </location>
</feature>
<evidence type="ECO:0000256" key="7">
    <source>
        <dbReference type="SAM" id="MobiDB-lite"/>
    </source>
</evidence>
<dbReference type="SMART" id="SM00242">
    <property type="entry name" value="MYSc"/>
    <property type="match status" value="1"/>
</dbReference>
<dbReference type="Gene3D" id="1.20.120.720">
    <property type="entry name" value="Myosin VI head, motor domain, U50 subdomain"/>
    <property type="match status" value="1"/>
</dbReference>
<feature type="compositionally biased region" description="Polar residues" evidence="7">
    <location>
        <begin position="211"/>
        <end position="225"/>
    </location>
</feature>
<dbReference type="Gene3D" id="1.20.5.4820">
    <property type="match status" value="1"/>
</dbReference>
<dbReference type="Gene3D" id="1.20.58.530">
    <property type="match status" value="1"/>
</dbReference>
<dbReference type="SUPFAM" id="SSF52540">
    <property type="entry name" value="P-loop containing nucleoside triphosphate hydrolases"/>
    <property type="match status" value="1"/>
</dbReference>
<evidence type="ECO:0000256" key="6">
    <source>
        <dbReference type="PROSITE-ProRule" id="PRU00782"/>
    </source>
</evidence>
<dbReference type="PROSITE" id="PS51456">
    <property type="entry name" value="MYOSIN_MOTOR"/>
    <property type="match status" value="1"/>
</dbReference>
<dbReference type="InterPro" id="IPR036961">
    <property type="entry name" value="Kinesin_motor_dom_sf"/>
</dbReference>
<organism evidence="9 10">
    <name type="scientific">Chaetoceros tenuissimus</name>
    <dbReference type="NCBI Taxonomy" id="426638"/>
    <lineage>
        <taxon>Eukaryota</taxon>
        <taxon>Sar</taxon>
        <taxon>Stramenopiles</taxon>
        <taxon>Ochrophyta</taxon>
        <taxon>Bacillariophyta</taxon>
        <taxon>Coscinodiscophyceae</taxon>
        <taxon>Chaetocerotophycidae</taxon>
        <taxon>Chaetocerotales</taxon>
        <taxon>Chaetocerotaceae</taxon>
        <taxon>Chaetoceros</taxon>
    </lineage>
</organism>
<keyword evidence="2 6" id="KW-0067">ATP-binding</keyword>
<dbReference type="Gene3D" id="1.10.10.820">
    <property type="match status" value="1"/>
</dbReference>
<evidence type="ECO:0000259" key="8">
    <source>
        <dbReference type="PROSITE" id="PS51456"/>
    </source>
</evidence>
<reference evidence="9 10" key="1">
    <citation type="journal article" date="2021" name="Sci. Rep.">
        <title>The genome of the diatom Chaetoceros tenuissimus carries an ancient integrated fragment of an extant virus.</title>
        <authorList>
            <person name="Hongo Y."/>
            <person name="Kimura K."/>
            <person name="Takaki Y."/>
            <person name="Yoshida Y."/>
            <person name="Baba S."/>
            <person name="Kobayashi G."/>
            <person name="Nagasaki K."/>
            <person name="Hano T."/>
            <person name="Tomaru Y."/>
        </authorList>
    </citation>
    <scope>NUCLEOTIDE SEQUENCE [LARGE SCALE GENOMIC DNA]</scope>
    <source>
        <strain evidence="9 10">NIES-3715</strain>
    </source>
</reference>
<feature type="region of interest" description="Disordered" evidence="7">
    <location>
        <begin position="347"/>
        <end position="372"/>
    </location>
</feature>
<dbReference type="GO" id="GO:0016459">
    <property type="term" value="C:myosin complex"/>
    <property type="evidence" value="ECO:0007669"/>
    <property type="project" value="UniProtKB-KW"/>
</dbReference>
<evidence type="ECO:0000256" key="1">
    <source>
        <dbReference type="ARBA" id="ARBA00022741"/>
    </source>
</evidence>
<evidence type="ECO:0000256" key="3">
    <source>
        <dbReference type="ARBA" id="ARBA00023123"/>
    </source>
</evidence>
<keyword evidence="5 6" id="KW-0009">Actin-binding</keyword>
<dbReference type="EMBL" id="BLLK01000019">
    <property type="protein sequence ID" value="GFH43783.1"/>
    <property type="molecule type" value="Genomic_DNA"/>
</dbReference>
<comment type="similarity">
    <text evidence="6">Belongs to the TRAFAC class myosin-kinesin ATPase superfamily. Myosin family.</text>
</comment>
<feature type="region of interest" description="Disordered" evidence="7">
    <location>
        <begin position="1381"/>
        <end position="1402"/>
    </location>
</feature>
<keyword evidence="4 6" id="KW-0505">Motor protein</keyword>